<evidence type="ECO:0000256" key="5">
    <source>
        <dbReference type="ARBA" id="ARBA00022840"/>
    </source>
</evidence>
<evidence type="ECO:0000313" key="10">
    <source>
        <dbReference type="Proteomes" id="UP000675968"/>
    </source>
</evidence>
<keyword evidence="7" id="KW-0472">Membrane</keyword>
<evidence type="ECO:0000313" key="9">
    <source>
        <dbReference type="EMBL" id="MBS3062023.1"/>
    </source>
</evidence>
<gene>
    <name evidence="9" type="ORF">J4215_05570</name>
</gene>
<proteinExistence type="predicted"/>
<dbReference type="GO" id="GO:0043190">
    <property type="term" value="C:ATP-binding cassette (ABC) transporter complex"/>
    <property type="evidence" value="ECO:0007669"/>
    <property type="project" value="TreeGrafter"/>
</dbReference>
<keyword evidence="3" id="KW-1003">Cell membrane</keyword>
<reference evidence="9" key="2">
    <citation type="submission" date="2021-05" db="EMBL/GenBank/DDBJ databases">
        <title>Protein family content uncovers lineage relationships and bacterial pathway maintenance mechanisms in DPANN archaea.</title>
        <authorList>
            <person name="Castelle C.J."/>
            <person name="Meheust R."/>
            <person name="Jaffe A.L."/>
            <person name="Seitz K."/>
            <person name="Gong X."/>
            <person name="Baker B.J."/>
            <person name="Banfield J.F."/>
        </authorList>
    </citation>
    <scope>NUCLEOTIDE SEQUENCE</scope>
    <source>
        <strain evidence="9">RIFCSPLOWO2_01_FULL_AR10_48_17</strain>
    </source>
</reference>
<dbReference type="PROSITE" id="PS50893">
    <property type="entry name" value="ABC_TRANSPORTER_2"/>
    <property type="match status" value="1"/>
</dbReference>
<dbReference type="GO" id="GO:0005524">
    <property type="term" value="F:ATP binding"/>
    <property type="evidence" value="ECO:0007669"/>
    <property type="project" value="UniProtKB-KW"/>
</dbReference>
<dbReference type="SMART" id="SM00382">
    <property type="entry name" value="AAA"/>
    <property type="match status" value="2"/>
</dbReference>
<feature type="domain" description="ABC transporter" evidence="8">
    <location>
        <begin position="2"/>
        <end position="207"/>
    </location>
</feature>
<dbReference type="InterPro" id="IPR003593">
    <property type="entry name" value="AAA+_ATPase"/>
</dbReference>
<dbReference type="Pfam" id="PF00005">
    <property type="entry name" value="ABC_tran"/>
    <property type="match status" value="2"/>
</dbReference>
<dbReference type="Gene3D" id="3.40.50.300">
    <property type="entry name" value="P-loop containing nucleotide triphosphate hydrolases"/>
    <property type="match status" value="2"/>
</dbReference>
<protein>
    <submittedName>
        <fullName evidence="9">ATP-binding cassette domain-containing protein</fullName>
    </submittedName>
</protein>
<dbReference type="GO" id="GO:0016887">
    <property type="term" value="F:ATP hydrolysis activity"/>
    <property type="evidence" value="ECO:0007669"/>
    <property type="project" value="InterPro"/>
</dbReference>
<evidence type="ECO:0000256" key="1">
    <source>
        <dbReference type="ARBA" id="ARBA00004202"/>
    </source>
</evidence>
<dbReference type="InterPro" id="IPR003439">
    <property type="entry name" value="ABC_transporter-like_ATP-bd"/>
</dbReference>
<dbReference type="Proteomes" id="UP000675968">
    <property type="component" value="Unassembled WGS sequence"/>
</dbReference>
<evidence type="ECO:0000256" key="4">
    <source>
        <dbReference type="ARBA" id="ARBA00022741"/>
    </source>
</evidence>
<dbReference type="AlphaFoldDB" id="A0A8T4L3W1"/>
<dbReference type="SUPFAM" id="SSF52540">
    <property type="entry name" value="P-loop containing nucleoside triphosphate hydrolases"/>
    <property type="match status" value="2"/>
</dbReference>
<evidence type="ECO:0000256" key="6">
    <source>
        <dbReference type="ARBA" id="ARBA00022967"/>
    </source>
</evidence>
<comment type="caution">
    <text evidence="9">The sequence shown here is derived from an EMBL/GenBank/DDBJ whole genome shotgun (WGS) entry which is preliminary data.</text>
</comment>
<evidence type="ECO:0000259" key="8">
    <source>
        <dbReference type="PROSITE" id="PS50893"/>
    </source>
</evidence>
<reference evidence="9" key="1">
    <citation type="submission" date="2021-03" db="EMBL/GenBank/DDBJ databases">
        <authorList>
            <person name="Jaffe A."/>
        </authorList>
    </citation>
    <scope>NUCLEOTIDE SEQUENCE</scope>
    <source>
        <strain evidence="9">RIFCSPLOWO2_01_FULL_AR10_48_17</strain>
    </source>
</reference>
<organism evidence="9 10">
    <name type="scientific">Candidatus Iainarchaeum sp</name>
    <dbReference type="NCBI Taxonomy" id="3101447"/>
    <lineage>
        <taxon>Archaea</taxon>
        <taxon>Candidatus Iainarchaeota</taxon>
        <taxon>Candidatus Iainarchaeia</taxon>
        <taxon>Candidatus Iainarchaeales</taxon>
        <taxon>Candidatus Iainarchaeaceae</taxon>
        <taxon>Candidatus Iainarchaeum</taxon>
    </lineage>
</organism>
<sequence length="387" mass="42694">MIRLENTSIAFSGKPVISDLSFSIGESEHVAVLGKNGSGKSSLALYLAGVIPDLIEAQVGGKKQVPEKTALILQNPSSQFFALSVEQELGKKPASRFEMNSLWDKSVFELSEGEKQKVNLVANLMNESFAILLDEPLELLDPQEANRFQTLVEKEKEKTVVWFDKDERFVKNWKKIPLSPLSTASLSKPRLPSTGKTVLHADFSVSRESFHLNASFSLSENEKIAFIGKNGSGKTTLLKALAGIFPVFGTFSSSLGYAFVPQNPGQILFESTVEDVAAPGRLAELGITAFSKRHPLLLSKGEQKIVSLAATPHNSVLLLDEPTTWLDAERRKNVYGFISGAFQPMIIATHDEELLQYCHRIFLVENGGIKECSASTARRFFHPIRRN</sequence>
<dbReference type="PANTHER" id="PTHR43553">
    <property type="entry name" value="HEAVY METAL TRANSPORTER"/>
    <property type="match status" value="1"/>
</dbReference>
<evidence type="ECO:0000256" key="7">
    <source>
        <dbReference type="ARBA" id="ARBA00023136"/>
    </source>
</evidence>
<dbReference type="PANTHER" id="PTHR43553:SF27">
    <property type="entry name" value="ENERGY-COUPLING FACTOR TRANSPORTER ATP-BINDING PROTEIN ECFA2"/>
    <property type="match status" value="1"/>
</dbReference>
<evidence type="ECO:0000256" key="2">
    <source>
        <dbReference type="ARBA" id="ARBA00022448"/>
    </source>
</evidence>
<accession>A0A8T4L3W1</accession>
<dbReference type="GO" id="GO:0042626">
    <property type="term" value="F:ATPase-coupled transmembrane transporter activity"/>
    <property type="evidence" value="ECO:0007669"/>
    <property type="project" value="TreeGrafter"/>
</dbReference>
<keyword evidence="5 9" id="KW-0067">ATP-binding</keyword>
<dbReference type="InterPro" id="IPR027417">
    <property type="entry name" value="P-loop_NTPase"/>
</dbReference>
<keyword evidence="2" id="KW-0813">Transport</keyword>
<name>A0A8T4L3W1_9ARCH</name>
<keyword evidence="4" id="KW-0547">Nucleotide-binding</keyword>
<keyword evidence="6" id="KW-1278">Translocase</keyword>
<dbReference type="EMBL" id="JAGVWC010000012">
    <property type="protein sequence ID" value="MBS3062023.1"/>
    <property type="molecule type" value="Genomic_DNA"/>
</dbReference>
<dbReference type="InterPro" id="IPR050095">
    <property type="entry name" value="ECF_ABC_transporter_ATP-bd"/>
</dbReference>
<evidence type="ECO:0000256" key="3">
    <source>
        <dbReference type="ARBA" id="ARBA00022475"/>
    </source>
</evidence>
<comment type="subcellular location">
    <subcellularLocation>
        <location evidence="1">Cell membrane</location>
        <topology evidence="1">Peripheral membrane protein</topology>
    </subcellularLocation>
</comment>